<feature type="region of interest" description="Disordered" evidence="5">
    <location>
        <begin position="535"/>
        <end position="554"/>
    </location>
</feature>
<accession>A0A9W7ZZK1</accession>
<evidence type="ECO:0000313" key="7">
    <source>
        <dbReference type="EMBL" id="KAJ1916652.1"/>
    </source>
</evidence>
<organism evidence="7 8">
    <name type="scientific">Mycoemilia scoparia</name>
    <dbReference type="NCBI Taxonomy" id="417184"/>
    <lineage>
        <taxon>Eukaryota</taxon>
        <taxon>Fungi</taxon>
        <taxon>Fungi incertae sedis</taxon>
        <taxon>Zoopagomycota</taxon>
        <taxon>Kickxellomycotina</taxon>
        <taxon>Kickxellomycetes</taxon>
        <taxon>Kickxellales</taxon>
        <taxon>Kickxellaceae</taxon>
        <taxon>Mycoemilia</taxon>
    </lineage>
</organism>
<feature type="transmembrane region" description="Helical" evidence="6">
    <location>
        <begin position="102"/>
        <end position="123"/>
    </location>
</feature>
<dbReference type="PANTHER" id="PTHR23112:SF0">
    <property type="entry name" value="TRANSMEMBRANE PROTEIN 116"/>
    <property type="match status" value="1"/>
</dbReference>
<dbReference type="GO" id="GO:0007189">
    <property type="term" value="P:adenylate cyclase-activating G protein-coupled receptor signaling pathway"/>
    <property type="evidence" value="ECO:0007669"/>
    <property type="project" value="TreeGrafter"/>
</dbReference>
<keyword evidence="8" id="KW-1185">Reference proteome</keyword>
<keyword evidence="4 6" id="KW-0472">Membrane</keyword>
<evidence type="ECO:0000256" key="3">
    <source>
        <dbReference type="ARBA" id="ARBA00022989"/>
    </source>
</evidence>
<dbReference type="SUPFAM" id="SSF81321">
    <property type="entry name" value="Family A G protein-coupled receptor-like"/>
    <property type="match status" value="1"/>
</dbReference>
<feature type="compositionally biased region" description="Polar residues" evidence="5">
    <location>
        <begin position="485"/>
        <end position="500"/>
    </location>
</feature>
<proteinExistence type="predicted"/>
<dbReference type="EMBL" id="JANBPU010000096">
    <property type="protein sequence ID" value="KAJ1916652.1"/>
    <property type="molecule type" value="Genomic_DNA"/>
</dbReference>
<feature type="transmembrane region" description="Helical" evidence="6">
    <location>
        <begin position="367"/>
        <end position="388"/>
    </location>
</feature>
<feature type="transmembrane region" description="Helical" evidence="6">
    <location>
        <begin position="341"/>
        <end position="361"/>
    </location>
</feature>
<feature type="transmembrane region" description="Helical" evidence="6">
    <location>
        <begin position="219"/>
        <end position="244"/>
    </location>
</feature>
<feature type="transmembrane region" description="Helical" evidence="6">
    <location>
        <begin position="68"/>
        <end position="90"/>
    </location>
</feature>
<protein>
    <submittedName>
        <fullName evidence="7">Uncharacterized protein</fullName>
    </submittedName>
</protein>
<dbReference type="Proteomes" id="UP001150538">
    <property type="component" value="Unassembled WGS sequence"/>
</dbReference>
<comment type="caution">
    <text evidence="7">The sequence shown here is derived from an EMBL/GenBank/DDBJ whole genome shotgun (WGS) entry which is preliminary data.</text>
</comment>
<keyword evidence="2 6" id="KW-0812">Transmembrane</keyword>
<evidence type="ECO:0000256" key="1">
    <source>
        <dbReference type="ARBA" id="ARBA00004141"/>
    </source>
</evidence>
<dbReference type="GO" id="GO:0005886">
    <property type="term" value="C:plasma membrane"/>
    <property type="evidence" value="ECO:0007669"/>
    <property type="project" value="TreeGrafter"/>
</dbReference>
<evidence type="ECO:0000256" key="4">
    <source>
        <dbReference type="ARBA" id="ARBA00023136"/>
    </source>
</evidence>
<feature type="transmembrane region" description="Helical" evidence="6">
    <location>
        <begin position="143"/>
        <end position="166"/>
    </location>
</feature>
<comment type="subcellular location">
    <subcellularLocation>
        <location evidence="1">Membrane</location>
        <topology evidence="1">Multi-pass membrane protein</topology>
    </subcellularLocation>
</comment>
<dbReference type="GO" id="GO:0004930">
    <property type="term" value="F:G protein-coupled receptor activity"/>
    <property type="evidence" value="ECO:0007669"/>
    <property type="project" value="TreeGrafter"/>
</dbReference>
<evidence type="ECO:0000256" key="2">
    <source>
        <dbReference type="ARBA" id="ARBA00022692"/>
    </source>
</evidence>
<dbReference type="PANTHER" id="PTHR23112">
    <property type="entry name" value="G PROTEIN-COUPLED RECEPTOR 157-RELATED"/>
    <property type="match status" value="1"/>
</dbReference>
<keyword evidence="3 6" id="KW-1133">Transmembrane helix</keyword>
<evidence type="ECO:0000256" key="5">
    <source>
        <dbReference type="SAM" id="MobiDB-lite"/>
    </source>
</evidence>
<dbReference type="OrthoDB" id="3251871at2759"/>
<reference evidence="7" key="1">
    <citation type="submission" date="2022-07" db="EMBL/GenBank/DDBJ databases">
        <title>Phylogenomic reconstructions and comparative analyses of Kickxellomycotina fungi.</title>
        <authorList>
            <person name="Reynolds N.K."/>
            <person name="Stajich J.E."/>
            <person name="Barry K."/>
            <person name="Grigoriev I.V."/>
            <person name="Crous P."/>
            <person name="Smith M.E."/>
        </authorList>
    </citation>
    <scope>NUCLEOTIDE SEQUENCE</scope>
    <source>
        <strain evidence="7">NBRC 100468</strain>
    </source>
</reference>
<feature type="transmembrane region" description="Helical" evidence="6">
    <location>
        <begin position="178"/>
        <end position="199"/>
    </location>
</feature>
<gene>
    <name evidence="7" type="ORF">H4219_003667</name>
</gene>
<dbReference type="AlphaFoldDB" id="A0A9W7ZZK1"/>
<feature type="compositionally biased region" description="Low complexity" evidence="5">
    <location>
        <begin position="464"/>
        <end position="484"/>
    </location>
</feature>
<feature type="region of interest" description="Disordered" evidence="5">
    <location>
        <begin position="453"/>
        <end position="516"/>
    </location>
</feature>
<sequence>MAIVLDGVLSNIINQVVAVATPSLSTNDQPMSLHRRSNDDEMDRWINDDDAHRRIYNPALGQWSYVSFAFNLISIFLSSIVIIVVIWMAFKRKDVAVKTSFRLSGWIALFDLLISITFIIRLFNSVMLTRTQMELRVLWWLNYYSALAFMFLTVCIVIQLQLTVLFNNKRLARVFDRFYETVSILLAAALTQPFLWFYHVQWDVRAQSIFADKGPRRNAMWGFFHAWMILGWFYCLIICIWVLLRLMPVWQRMRRVQALSFLQPDINEYCDSNRATESNSSRPPRYSNNTTGLSNSMAFGNGGVYDSTSPSHDNTYKGPNISANIVGSSQKRHARNAVLRIMLYPLIPIATRSVYIVSQIFPFEKSPFIPITFMISIQGLLNFVAFCLNPAMDEFWSRLVKKRFRKSRDGYQEHLPPAESDSETGGNPFIYELQKMDQSQVSINHIDKYLHIQDSQLPPPPLPSAKSSPYHPQQQQPSFQLQQSIRFQQSMDSGFNNNHNHPSHNDIPVGGHHHPGLGTSLNESQNNIVDSRFSTGSRNNHGGGRHSGILPSYNSPGLEPIDNIKII</sequence>
<name>A0A9W7ZZK1_9FUNG</name>
<evidence type="ECO:0000313" key="8">
    <source>
        <dbReference type="Proteomes" id="UP001150538"/>
    </source>
</evidence>
<evidence type="ECO:0000256" key="6">
    <source>
        <dbReference type="SAM" id="Phobius"/>
    </source>
</evidence>